<dbReference type="PANTHER" id="PTHR31488:SF1">
    <property type="entry name" value="C-MANNOSYLTRANSFERASE DPY19L1"/>
    <property type="match status" value="1"/>
</dbReference>
<evidence type="ECO:0000256" key="2">
    <source>
        <dbReference type="ARBA" id="ARBA00008744"/>
    </source>
</evidence>
<dbReference type="InterPro" id="IPR047462">
    <property type="entry name" value="Dpy19"/>
</dbReference>
<keyword evidence="4" id="KW-0808">Transferase</keyword>
<evidence type="ECO:0000313" key="10">
    <source>
        <dbReference type="Proteomes" id="UP000271162"/>
    </source>
</evidence>
<feature type="transmembrane region" description="Helical" evidence="8">
    <location>
        <begin position="455"/>
        <end position="472"/>
    </location>
</feature>
<evidence type="ECO:0000256" key="3">
    <source>
        <dbReference type="ARBA" id="ARBA00022676"/>
    </source>
</evidence>
<evidence type="ECO:0000256" key="1">
    <source>
        <dbReference type="ARBA" id="ARBA00004141"/>
    </source>
</evidence>
<feature type="transmembrane region" description="Helical" evidence="8">
    <location>
        <begin position="345"/>
        <end position="365"/>
    </location>
</feature>
<evidence type="ECO:0000256" key="7">
    <source>
        <dbReference type="ARBA" id="ARBA00023136"/>
    </source>
</evidence>
<feature type="transmembrane region" description="Helical" evidence="8">
    <location>
        <begin position="224"/>
        <end position="240"/>
    </location>
</feature>
<dbReference type="InterPro" id="IPR018732">
    <property type="entry name" value="Dpy-19/Dpy-19-like"/>
</dbReference>
<dbReference type="GO" id="GO:0000030">
    <property type="term" value="F:mannosyltransferase activity"/>
    <property type="evidence" value="ECO:0007669"/>
    <property type="project" value="InterPro"/>
</dbReference>
<dbReference type="OMA" id="YDNITEY"/>
<feature type="transmembrane region" description="Helical" evidence="8">
    <location>
        <begin position="318"/>
        <end position="338"/>
    </location>
</feature>
<gene>
    <name evidence="9" type="ORF">NBR_LOCUS20048</name>
</gene>
<dbReference type="WBParaSite" id="NBR_0002004701-mRNA-1">
    <property type="protein sequence ID" value="NBR_0002004701-mRNA-1"/>
    <property type="gene ID" value="NBR_0002004701"/>
</dbReference>
<dbReference type="GO" id="GO:0005637">
    <property type="term" value="C:nuclear inner membrane"/>
    <property type="evidence" value="ECO:0007669"/>
    <property type="project" value="TreeGrafter"/>
</dbReference>
<reference evidence="9 10" key="2">
    <citation type="submission" date="2018-11" db="EMBL/GenBank/DDBJ databases">
        <authorList>
            <consortium name="Pathogen Informatics"/>
        </authorList>
    </citation>
    <scope>NUCLEOTIDE SEQUENCE [LARGE SCALE GENOMIC DNA]</scope>
</reference>
<dbReference type="PANTHER" id="PTHR31488">
    <property type="entry name" value="DPY-19-LIKE 1, LIKE (H. SAPIENS)"/>
    <property type="match status" value="1"/>
</dbReference>
<evidence type="ECO:0000256" key="8">
    <source>
        <dbReference type="SAM" id="Phobius"/>
    </source>
</evidence>
<comment type="similarity">
    <text evidence="2">Belongs to the dpy-19 family.</text>
</comment>
<keyword evidence="5 8" id="KW-0812">Transmembrane</keyword>
<evidence type="ECO:0000256" key="6">
    <source>
        <dbReference type="ARBA" id="ARBA00022989"/>
    </source>
</evidence>
<evidence type="ECO:0000256" key="5">
    <source>
        <dbReference type="ARBA" id="ARBA00022692"/>
    </source>
</evidence>
<dbReference type="Proteomes" id="UP000271162">
    <property type="component" value="Unassembled WGS sequence"/>
</dbReference>
<comment type="subcellular location">
    <subcellularLocation>
        <location evidence="1">Membrane</location>
        <topology evidence="1">Multi-pass membrane protein</topology>
    </subcellularLocation>
</comment>
<dbReference type="Pfam" id="PF10034">
    <property type="entry name" value="Dpy19"/>
    <property type="match status" value="1"/>
</dbReference>
<dbReference type="AlphaFoldDB" id="A0A0N4YS25"/>
<feature type="transmembrane region" description="Helical" evidence="8">
    <location>
        <begin position="270"/>
        <end position="287"/>
    </location>
</feature>
<accession>A0A0N4YS25</accession>
<reference evidence="11" key="1">
    <citation type="submission" date="2017-02" db="UniProtKB">
        <authorList>
            <consortium name="WormBaseParasite"/>
        </authorList>
    </citation>
    <scope>IDENTIFICATION</scope>
</reference>
<dbReference type="STRING" id="27835.A0A0N4YS25"/>
<dbReference type="EMBL" id="UYSL01024741">
    <property type="protein sequence ID" value="VDL83784.1"/>
    <property type="molecule type" value="Genomic_DNA"/>
</dbReference>
<feature type="transmembrane region" description="Helical" evidence="8">
    <location>
        <begin position="294"/>
        <end position="312"/>
    </location>
</feature>
<dbReference type="CDD" id="cd20177">
    <property type="entry name" value="Dpy19"/>
    <property type="match status" value="1"/>
</dbReference>
<keyword evidence="7 8" id="KW-0472">Membrane</keyword>
<feature type="transmembrane region" description="Helical" evidence="8">
    <location>
        <begin position="415"/>
        <end position="435"/>
    </location>
</feature>
<proteinExistence type="inferred from homology"/>
<name>A0A0N4YS25_NIPBR</name>
<evidence type="ECO:0000313" key="9">
    <source>
        <dbReference type="EMBL" id="VDL83784.1"/>
    </source>
</evidence>
<keyword evidence="10" id="KW-1185">Reference proteome</keyword>
<keyword evidence="3" id="KW-0328">Glycosyltransferase</keyword>
<protein>
    <submittedName>
        <fullName evidence="11">C-mannosyltransferase dpy-19 (inferred by orthology to a C. elegans protein)</fullName>
    </submittedName>
</protein>
<sequence>MTKITKKGKTKTPTEEETADWSSQLALLRSATIVVAMILVSVINTKHLSTLFENDRHFSHLADFEREMAYRTEMGLYYSYYKTIITAPSFLDGLHQITNDNVTEYGHTINTLKRFNLYPEVFLSLAYRQFKWITSVLGWKMERCWTVNRGELSPVESCEGIGNPHYFYINHVFALAGTTAGWLFLFGTIVSDTIKGGAVAVLAFAFNHGEATRVQWTPPLRESFAFPMILAQITVVTYILKNQRSGAAFALLMAIFGIFSMLFWQFSQFALFTQIGSLFAVFTFDFIPRRTMETLLKGHLITFFVAFVMLFGNEMLLTSLYMASVLAAMIIIKLDLFGKLSLRPLYIVLNCLSFVCLTLAIKAGVGTLLKVEDDAHIFDILRSKFSNYSTFHTRLYTCSAEFDFIPLETVQKLCYTWLIPCAGLGILIFVFSFFFNERHDVLHRSGEQGKQFSEIFYNVVQTICYSVMAVLIMRLKLFLTPHLCICSALLANNKLLRSIRVHLDKRIHLVVVVAIIAAMAYEGKSNIEKQLRIKGEYSNPEQEQLFEWIMKDTKPDAVFAGTMPVMANVKLSTLRPIVNHPHYEDVGIRNRTKTIYSMFSRKPIGEMHEILKDMGVNYFVFQLFNCAPDTTRPYCAYRGMWDEEDPANVDRVSNCDLYHAAVTQREADRILPFEIAYSISYVFLIRNTGIRAYRERSRRSHSPAA</sequence>
<organism evidence="11">
    <name type="scientific">Nippostrongylus brasiliensis</name>
    <name type="common">Rat hookworm</name>
    <dbReference type="NCBI Taxonomy" id="27835"/>
    <lineage>
        <taxon>Eukaryota</taxon>
        <taxon>Metazoa</taxon>
        <taxon>Ecdysozoa</taxon>
        <taxon>Nematoda</taxon>
        <taxon>Chromadorea</taxon>
        <taxon>Rhabditida</taxon>
        <taxon>Rhabditina</taxon>
        <taxon>Rhabditomorpha</taxon>
        <taxon>Strongyloidea</taxon>
        <taxon>Heligmosomidae</taxon>
        <taxon>Nippostrongylus</taxon>
    </lineage>
</organism>
<evidence type="ECO:0000313" key="11">
    <source>
        <dbReference type="WBParaSite" id="NBR_0002004701-mRNA-1"/>
    </source>
</evidence>
<evidence type="ECO:0000256" key="4">
    <source>
        <dbReference type="ARBA" id="ARBA00022679"/>
    </source>
</evidence>
<keyword evidence="6 8" id="KW-1133">Transmembrane helix</keyword>
<feature type="transmembrane region" description="Helical" evidence="8">
    <location>
        <begin position="247"/>
        <end position="264"/>
    </location>
</feature>